<keyword evidence="1" id="KW-0732">Signal</keyword>
<keyword evidence="3" id="KW-1185">Reference proteome</keyword>
<organism evidence="2 3">
    <name type="scientific">Texcoconibacillus texcoconensis</name>
    <dbReference type="NCBI Taxonomy" id="1095777"/>
    <lineage>
        <taxon>Bacteria</taxon>
        <taxon>Bacillati</taxon>
        <taxon>Bacillota</taxon>
        <taxon>Bacilli</taxon>
        <taxon>Bacillales</taxon>
        <taxon>Bacillaceae</taxon>
        <taxon>Texcoconibacillus</taxon>
    </lineage>
</organism>
<feature type="chain" id="PRO_5038865521" evidence="1">
    <location>
        <begin position="24"/>
        <end position="164"/>
    </location>
</feature>
<feature type="signal peptide" evidence="1">
    <location>
        <begin position="1"/>
        <end position="23"/>
    </location>
</feature>
<gene>
    <name evidence="2" type="ORF">HNQ41_000073</name>
</gene>
<evidence type="ECO:0000256" key="1">
    <source>
        <dbReference type="SAM" id="SignalP"/>
    </source>
</evidence>
<dbReference type="Proteomes" id="UP000551878">
    <property type="component" value="Unassembled WGS sequence"/>
</dbReference>
<accession>A0A840QKQ0</accession>
<evidence type="ECO:0000313" key="2">
    <source>
        <dbReference type="EMBL" id="MBB5171933.1"/>
    </source>
</evidence>
<reference evidence="2 3" key="1">
    <citation type="submission" date="2020-08" db="EMBL/GenBank/DDBJ databases">
        <title>Genomic Encyclopedia of Type Strains, Phase IV (KMG-IV): sequencing the most valuable type-strain genomes for metagenomic binning, comparative biology and taxonomic classification.</title>
        <authorList>
            <person name="Goeker M."/>
        </authorList>
    </citation>
    <scope>NUCLEOTIDE SEQUENCE [LARGE SCALE GENOMIC DNA]</scope>
    <source>
        <strain evidence="2 3">DSM 24696</strain>
    </source>
</reference>
<dbReference type="PROSITE" id="PS51257">
    <property type="entry name" value="PROKAR_LIPOPROTEIN"/>
    <property type="match status" value="1"/>
</dbReference>
<name>A0A840QKQ0_9BACI</name>
<dbReference type="RefSeq" id="WP_184662423.1">
    <property type="nucleotide sequence ID" value="NZ_JACHHB010000001.1"/>
</dbReference>
<sequence length="164" mass="18831">MRKKLLGSCLFLLFLLISACSNNEDVITKAVEELDYDVLVPSYIPAEFELEEVVFEGDLVLLSYTNADNSAYIEITQRQYASSLNTEKLLEFTETGDDPYEVIPHLSYLMVNNYVGEYKVNDNSDNISFQFIPASAEIDWHPFYWVNSVGIDEEEFQKVIKSLE</sequence>
<dbReference type="AlphaFoldDB" id="A0A840QKQ0"/>
<protein>
    <submittedName>
        <fullName evidence="2">Thioredoxin-related protein</fullName>
    </submittedName>
</protein>
<comment type="caution">
    <text evidence="2">The sequence shown here is derived from an EMBL/GenBank/DDBJ whole genome shotgun (WGS) entry which is preliminary data.</text>
</comment>
<dbReference type="EMBL" id="JACHHB010000001">
    <property type="protein sequence ID" value="MBB5171933.1"/>
    <property type="molecule type" value="Genomic_DNA"/>
</dbReference>
<evidence type="ECO:0000313" key="3">
    <source>
        <dbReference type="Proteomes" id="UP000551878"/>
    </source>
</evidence>
<proteinExistence type="predicted"/>